<reference evidence="2" key="2">
    <citation type="submission" date="2020-05" db="UniProtKB">
        <authorList>
            <consortium name="EnsemblMetazoa"/>
        </authorList>
    </citation>
    <scope>IDENTIFICATION</scope>
    <source>
        <strain evidence="2">maculatus3</strain>
    </source>
</reference>
<feature type="compositionally biased region" description="Low complexity" evidence="1">
    <location>
        <begin position="13"/>
        <end position="22"/>
    </location>
</feature>
<dbReference type="VEuPathDB" id="VectorBase:AMAM014460"/>
<organism evidence="2 3">
    <name type="scientific">Anopheles maculatus</name>
    <dbReference type="NCBI Taxonomy" id="74869"/>
    <lineage>
        <taxon>Eukaryota</taxon>
        <taxon>Metazoa</taxon>
        <taxon>Ecdysozoa</taxon>
        <taxon>Arthropoda</taxon>
        <taxon>Hexapoda</taxon>
        <taxon>Insecta</taxon>
        <taxon>Pterygota</taxon>
        <taxon>Neoptera</taxon>
        <taxon>Endopterygota</taxon>
        <taxon>Diptera</taxon>
        <taxon>Nematocera</taxon>
        <taxon>Culicoidea</taxon>
        <taxon>Culicidae</taxon>
        <taxon>Anophelinae</taxon>
        <taxon>Anopheles</taxon>
        <taxon>Anopheles maculatus group</taxon>
    </lineage>
</organism>
<dbReference type="AlphaFoldDB" id="A0A182SVV0"/>
<feature type="compositionally biased region" description="Basic and acidic residues" evidence="1">
    <location>
        <begin position="215"/>
        <end position="232"/>
    </location>
</feature>
<feature type="compositionally biased region" description="Basic and acidic residues" evidence="1">
    <location>
        <begin position="136"/>
        <end position="154"/>
    </location>
</feature>
<feature type="compositionally biased region" description="Acidic residues" evidence="1">
    <location>
        <begin position="195"/>
        <end position="206"/>
    </location>
</feature>
<accession>A0A182SVV0</accession>
<reference evidence="3" key="1">
    <citation type="submission" date="2013-09" db="EMBL/GenBank/DDBJ databases">
        <title>The Genome Sequence of Anopheles maculatus species B.</title>
        <authorList>
            <consortium name="The Broad Institute Genomics Platform"/>
            <person name="Neafsey D.E."/>
            <person name="Besansky N."/>
            <person name="Howell P."/>
            <person name="Walton C."/>
            <person name="Young S.K."/>
            <person name="Zeng Q."/>
            <person name="Gargeya S."/>
            <person name="Fitzgerald M."/>
            <person name="Haas B."/>
            <person name="Abouelleil A."/>
            <person name="Allen A.W."/>
            <person name="Alvarado L."/>
            <person name="Arachchi H.M."/>
            <person name="Berlin A.M."/>
            <person name="Chapman S.B."/>
            <person name="Gainer-Dewar J."/>
            <person name="Goldberg J."/>
            <person name="Griggs A."/>
            <person name="Gujja S."/>
            <person name="Hansen M."/>
            <person name="Howarth C."/>
            <person name="Imamovic A."/>
            <person name="Ireland A."/>
            <person name="Larimer J."/>
            <person name="McCowan C."/>
            <person name="Murphy C."/>
            <person name="Pearson M."/>
            <person name="Poon T.W."/>
            <person name="Priest M."/>
            <person name="Roberts A."/>
            <person name="Saif S."/>
            <person name="Shea T."/>
            <person name="Sisk P."/>
            <person name="Sykes S."/>
            <person name="Wortman J."/>
            <person name="Nusbaum C."/>
            <person name="Birren B."/>
        </authorList>
    </citation>
    <scope>NUCLEOTIDE SEQUENCE [LARGE SCALE GENOMIC DNA]</scope>
    <source>
        <strain evidence="3">maculatus3</strain>
    </source>
</reference>
<feature type="compositionally biased region" description="Polar residues" evidence="1">
    <location>
        <begin position="170"/>
        <end position="182"/>
    </location>
</feature>
<name>A0A182SVV0_9DIPT</name>
<protein>
    <submittedName>
        <fullName evidence="2">Uncharacterized protein</fullName>
    </submittedName>
</protein>
<feature type="region of interest" description="Disordered" evidence="1">
    <location>
        <begin position="1"/>
        <end position="287"/>
    </location>
</feature>
<proteinExistence type="predicted"/>
<evidence type="ECO:0000313" key="3">
    <source>
        <dbReference type="Proteomes" id="UP000075901"/>
    </source>
</evidence>
<evidence type="ECO:0000256" key="1">
    <source>
        <dbReference type="SAM" id="MobiDB-lite"/>
    </source>
</evidence>
<dbReference type="EnsemblMetazoa" id="AMAM014460-RA">
    <property type="protein sequence ID" value="AMAM014460-PA"/>
    <property type="gene ID" value="AMAM014460"/>
</dbReference>
<dbReference type="Proteomes" id="UP000075901">
    <property type="component" value="Unassembled WGS sequence"/>
</dbReference>
<keyword evidence="3" id="KW-1185">Reference proteome</keyword>
<feature type="compositionally biased region" description="Basic and acidic residues" evidence="1">
    <location>
        <begin position="81"/>
        <end position="91"/>
    </location>
</feature>
<feature type="compositionally biased region" description="Gly residues" evidence="1">
    <location>
        <begin position="1"/>
        <end position="12"/>
    </location>
</feature>
<evidence type="ECO:0000313" key="2">
    <source>
        <dbReference type="EnsemblMetazoa" id="AMAM014460-PA"/>
    </source>
</evidence>
<sequence>MSYTVGGGGRGGLSSSSSSSSSTPIASARKVSREKVNESVEEEDLDLDIKTDHSRRSLPTTSKAKPFETTPISSVELMVPSKDESSSEKRTRGGRKPTALSEVQKEKKIARRRNKRGQSPEVYELAAVKSIEAEDDHLSEAVDKQVDGQKEEAARANQADGVSAPKNRSESNTQHQLSAKNSTDVKLKNELLADWSEDEQEEDDEGVKESGQAAADKKVVEDIPTAEKKNPPPKESSPVRTVVGKASTNKRQHKESRQELGSKQTQASRKAIKAEAQNDDASAILGKDEQIDMVKEVEKDLECSQEDSGTGAVA</sequence>